<dbReference type="PANTHER" id="PTHR15710">
    <property type="entry name" value="E3 UBIQUITIN-PROTEIN LIGASE PRAJA"/>
    <property type="match status" value="1"/>
</dbReference>
<evidence type="ECO:0000259" key="11">
    <source>
        <dbReference type="PROSITE" id="PS50089"/>
    </source>
</evidence>
<proteinExistence type="predicted"/>
<evidence type="ECO:0000256" key="7">
    <source>
        <dbReference type="ARBA" id="ARBA00022833"/>
    </source>
</evidence>
<accession>A0A9P0ZC16</accession>
<comment type="caution">
    <text evidence="12">The sequence shown here is derived from an EMBL/GenBank/DDBJ whole genome shotgun (WGS) entry which is preliminary data.</text>
</comment>
<evidence type="ECO:0000313" key="12">
    <source>
        <dbReference type="EMBL" id="CAH9097329.1"/>
    </source>
</evidence>
<keyword evidence="5 8" id="KW-0863">Zinc-finger</keyword>
<evidence type="ECO:0000256" key="8">
    <source>
        <dbReference type="PROSITE-ProRule" id="PRU00175"/>
    </source>
</evidence>
<dbReference type="OrthoDB" id="1288657at2759"/>
<evidence type="ECO:0000256" key="3">
    <source>
        <dbReference type="ARBA" id="ARBA00022679"/>
    </source>
</evidence>
<dbReference type="Gene3D" id="3.30.40.10">
    <property type="entry name" value="Zinc/RING finger domain, C3HC4 (zinc finger)"/>
    <property type="match status" value="1"/>
</dbReference>
<keyword evidence="7" id="KW-0862">Zinc</keyword>
<keyword evidence="4" id="KW-0479">Metal-binding</keyword>
<evidence type="ECO:0000256" key="2">
    <source>
        <dbReference type="ARBA" id="ARBA00012483"/>
    </source>
</evidence>
<dbReference type="GO" id="GO:0005737">
    <property type="term" value="C:cytoplasm"/>
    <property type="evidence" value="ECO:0007669"/>
    <property type="project" value="TreeGrafter"/>
</dbReference>
<feature type="compositionally biased region" description="Acidic residues" evidence="9">
    <location>
        <begin position="111"/>
        <end position="124"/>
    </location>
</feature>
<dbReference type="PANTHER" id="PTHR15710:SF18">
    <property type="entry name" value="RING-TYPE E3 UBIQUITIN TRANSFERASE"/>
    <property type="match status" value="1"/>
</dbReference>
<dbReference type="SMART" id="SM00184">
    <property type="entry name" value="RING"/>
    <property type="match status" value="1"/>
</dbReference>
<comment type="catalytic activity">
    <reaction evidence="1">
        <text>S-ubiquitinyl-[E2 ubiquitin-conjugating enzyme]-L-cysteine + [acceptor protein]-L-lysine = [E2 ubiquitin-conjugating enzyme]-L-cysteine + N(6)-ubiquitinyl-[acceptor protein]-L-lysine.</text>
        <dbReference type="EC" id="2.3.2.27"/>
    </reaction>
</comment>
<feature type="region of interest" description="Disordered" evidence="9">
    <location>
        <begin position="109"/>
        <end position="204"/>
    </location>
</feature>
<gene>
    <name evidence="12" type="ORF">CEURO_LOCUS13801</name>
</gene>
<keyword evidence="10" id="KW-0812">Transmembrane</keyword>
<dbReference type="PROSITE" id="PS50089">
    <property type="entry name" value="ZF_RING_2"/>
    <property type="match status" value="1"/>
</dbReference>
<feature type="domain" description="RING-type" evidence="11">
    <location>
        <begin position="49"/>
        <end position="90"/>
    </location>
</feature>
<dbReference type="InterPro" id="IPR013083">
    <property type="entry name" value="Znf_RING/FYVE/PHD"/>
</dbReference>
<dbReference type="SUPFAM" id="SSF57850">
    <property type="entry name" value="RING/U-box"/>
    <property type="match status" value="1"/>
</dbReference>
<keyword evidence="3" id="KW-0808">Transferase</keyword>
<name>A0A9P0ZC16_CUSEU</name>
<dbReference type="GO" id="GO:0061630">
    <property type="term" value="F:ubiquitin protein ligase activity"/>
    <property type="evidence" value="ECO:0007669"/>
    <property type="project" value="UniProtKB-EC"/>
</dbReference>
<evidence type="ECO:0000256" key="5">
    <source>
        <dbReference type="ARBA" id="ARBA00022771"/>
    </source>
</evidence>
<evidence type="ECO:0000256" key="6">
    <source>
        <dbReference type="ARBA" id="ARBA00022786"/>
    </source>
</evidence>
<dbReference type="Proteomes" id="UP001152484">
    <property type="component" value="Unassembled WGS sequence"/>
</dbReference>
<evidence type="ECO:0000313" key="13">
    <source>
        <dbReference type="Proteomes" id="UP001152484"/>
    </source>
</evidence>
<dbReference type="AlphaFoldDB" id="A0A9P0ZC16"/>
<dbReference type="InterPro" id="IPR001841">
    <property type="entry name" value="Znf_RING"/>
</dbReference>
<dbReference type="EC" id="2.3.2.27" evidence="2"/>
<keyword evidence="10" id="KW-1133">Transmembrane helix</keyword>
<feature type="compositionally biased region" description="Acidic residues" evidence="9">
    <location>
        <begin position="167"/>
        <end position="178"/>
    </location>
</feature>
<dbReference type="FunFam" id="3.30.40.10:FF:000022">
    <property type="entry name" value="E3 ubiquitin-protein ligase RING1-like"/>
    <property type="match status" value="1"/>
</dbReference>
<keyword evidence="10" id="KW-0472">Membrane</keyword>
<dbReference type="GO" id="GO:0008270">
    <property type="term" value="F:zinc ion binding"/>
    <property type="evidence" value="ECO:0007669"/>
    <property type="project" value="UniProtKB-KW"/>
</dbReference>
<dbReference type="EMBL" id="CAMAPE010000035">
    <property type="protein sequence ID" value="CAH9097329.1"/>
    <property type="molecule type" value="Genomic_DNA"/>
</dbReference>
<protein>
    <recommendedName>
        <fullName evidence="2">RING-type E3 ubiquitin transferase</fullName>
        <ecNumber evidence="2">2.3.2.27</ecNumber>
    </recommendedName>
</protein>
<evidence type="ECO:0000256" key="1">
    <source>
        <dbReference type="ARBA" id="ARBA00000900"/>
    </source>
</evidence>
<keyword evidence="6" id="KW-0833">Ubl conjugation pathway</keyword>
<feature type="compositionally biased region" description="Acidic residues" evidence="9">
    <location>
        <begin position="140"/>
        <end position="151"/>
    </location>
</feature>
<organism evidence="12 13">
    <name type="scientific">Cuscuta europaea</name>
    <name type="common">European dodder</name>
    <dbReference type="NCBI Taxonomy" id="41803"/>
    <lineage>
        <taxon>Eukaryota</taxon>
        <taxon>Viridiplantae</taxon>
        <taxon>Streptophyta</taxon>
        <taxon>Embryophyta</taxon>
        <taxon>Tracheophyta</taxon>
        <taxon>Spermatophyta</taxon>
        <taxon>Magnoliopsida</taxon>
        <taxon>eudicotyledons</taxon>
        <taxon>Gunneridae</taxon>
        <taxon>Pentapetalae</taxon>
        <taxon>asterids</taxon>
        <taxon>lamiids</taxon>
        <taxon>Solanales</taxon>
        <taxon>Convolvulaceae</taxon>
        <taxon>Cuscuteae</taxon>
        <taxon>Cuscuta</taxon>
        <taxon>Cuscuta subgen. Cuscuta</taxon>
    </lineage>
</organism>
<evidence type="ECO:0000256" key="9">
    <source>
        <dbReference type="SAM" id="MobiDB-lite"/>
    </source>
</evidence>
<evidence type="ECO:0000256" key="4">
    <source>
        <dbReference type="ARBA" id="ARBA00022723"/>
    </source>
</evidence>
<feature type="transmembrane region" description="Helical" evidence="10">
    <location>
        <begin position="215"/>
        <end position="235"/>
    </location>
</feature>
<dbReference type="GO" id="GO:0016567">
    <property type="term" value="P:protein ubiquitination"/>
    <property type="evidence" value="ECO:0007669"/>
    <property type="project" value="TreeGrafter"/>
</dbReference>
<reference evidence="12" key="1">
    <citation type="submission" date="2022-07" db="EMBL/GenBank/DDBJ databases">
        <authorList>
            <person name="Macas J."/>
            <person name="Novak P."/>
            <person name="Neumann P."/>
        </authorList>
    </citation>
    <scope>NUCLEOTIDE SEQUENCE</scope>
</reference>
<keyword evidence="13" id="KW-1185">Reference proteome</keyword>
<evidence type="ECO:0000256" key="10">
    <source>
        <dbReference type="SAM" id="Phobius"/>
    </source>
</evidence>
<sequence>MRRKILSNSHNNQLAEGSDAAAVPDAIIDRIPTVTVTASHLKDNDSNACSVCKEEFQVGDDARELPCKHLYHSDCILPWLRIKNSCPLCRRELPILPPGTREEAAAAVVDEQSEEEAELEDSASELEPQSEISSHSVLPLEEEAELEDTATELEPQSEISSRRLLPPEEEEAELEVVEEQFGSRSRRVQPPLSAGIGEEESPRQVKSRVRRRTAVVPNLCLCLVVAFSIIFLNVIKWHILY</sequence>
<dbReference type="Pfam" id="PF13639">
    <property type="entry name" value="zf-RING_2"/>
    <property type="match status" value="1"/>
</dbReference>